<comment type="caution">
    <text evidence="1">The sequence shown here is derived from an EMBL/GenBank/DDBJ whole genome shotgun (WGS) entry which is preliminary data.</text>
</comment>
<keyword evidence="2" id="KW-1185">Reference proteome</keyword>
<protein>
    <submittedName>
        <fullName evidence="1">Uncharacterized protein</fullName>
    </submittedName>
</protein>
<name>A0A1Q3CSX1_CEPFO</name>
<organism evidence="1 2">
    <name type="scientific">Cephalotus follicularis</name>
    <name type="common">Albany pitcher plant</name>
    <dbReference type="NCBI Taxonomy" id="3775"/>
    <lineage>
        <taxon>Eukaryota</taxon>
        <taxon>Viridiplantae</taxon>
        <taxon>Streptophyta</taxon>
        <taxon>Embryophyta</taxon>
        <taxon>Tracheophyta</taxon>
        <taxon>Spermatophyta</taxon>
        <taxon>Magnoliopsida</taxon>
        <taxon>eudicotyledons</taxon>
        <taxon>Gunneridae</taxon>
        <taxon>Pentapetalae</taxon>
        <taxon>rosids</taxon>
        <taxon>fabids</taxon>
        <taxon>Oxalidales</taxon>
        <taxon>Cephalotaceae</taxon>
        <taxon>Cephalotus</taxon>
    </lineage>
</organism>
<proteinExistence type="predicted"/>
<evidence type="ECO:0000313" key="1">
    <source>
        <dbReference type="EMBL" id="GAV83327.1"/>
    </source>
</evidence>
<dbReference type="Proteomes" id="UP000187406">
    <property type="component" value="Unassembled WGS sequence"/>
</dbReference>
<evidence type="ECO:0000313" key="2">
    <source>
        <dbReference type="Proteomes" id="UP000187406"/>
    </source>
</evidence>
<dbReference type="InParanoid" id="A0A1Q3CSX1"/>
<reference evidence="2" key="1">
    <citation type="submission" date="2016-04" db="EMBL/GenBank/DDBJ databases">
        <title>Cephalotus genome sequencing.</title>
        <authorList>
            <person name="Fukushima K."/>
            <person name="Hasebe M."/>
            <person name="Fang X."/>
        </authorList>
    </citation>
    <scope>NUCLEOTIDE SEQUENCE [LARGE SCALE GENOMIC DNA]</scope>
    <source>
        <strain evidence="2">cv. St1</strain>
    </source>
</reference>
<sequence length="114" mass="13160">MNGGRREKVHAEAKLGKANEKLAKTITDLIESKLVENLATAWWEKVKKELELRRAQKDSILRDWDVVHEEVAELAKKVAKMEFELWPWNSIWSLMASRTRSTIVGVPFLTIGFL</sequence>
<dbReference type="EMBL" id="BDDD01002853">
    <property type="protein sequence ID" value="GAV83327.1"/>
    <property type="molecule type" value="Genomic_DNA"/>
</dbReference>
<accession>A0A1Q3CSX1</accession>
<dbReference type="AlphaFoldDB" id="A0A1Q3CSX1"/>
<gene>
    <name evidence="1" type="ORF">CFOL_v3_26775</name>
</gene>